<dbReference type="Proteomes" id="UP000299102">
    <property type="component" value="Unassembled WGS sequence"/>
</dbReference>
<dbReference type="OrthoDB" id="412981at2759"/>
<gene>
    <name evidence="1" type="primary">pol</name>
    <name evidence="1" type="ORF">EVAR_173_1</name>
</gene>
<keyword evidence="1" id="KW-0548">Nucleotidyltransferase</keyword>
<sequence>MEYFGPNTFQESRRQTASLPFRIQASNPVWHPGLLYKLIVNTEISPVLVRTVALLLECCSFYVAVEDASSDSRSIHAGAPQGSCLSPNPYATFMGNILTIAGQLQDWKIMLALNLCHNAYLASSRRADLAIVKLQGSRPTTRLAGQMASRHQCDEDGHLSDLPAAYHTTEAETPKTGRKRIQMQQDIALQMIVRVGLYVLNNVIARELRIETVEEFIQHLARQMYDIADQGPYEFLRNIALIHERSPGGRLLSREHLK</sequence>
<dbReference type="AlphaFoldDB" id="A0A4C1S8X8"/>
<protein>
    <submittedName>
        <fullName evidence="1">RNA-directed DNA polymerase from mobile element jockey</fullName>
    </submittedName>
</protein>
<name>A0A4C1S8X8_EUMVA</name>
<dbReference type="GO" id="GO:0003964">
    <property type="term" value="F:RNA-directed DNA polymerase activity"/>
    <property type="evidence" value="ECO:0007669"/>
    <property type="project" value="UniProtKB-KW"/>
</dbReference>
<evidence type="ECO:0000313" key="1">
    <source>
        <dbReference type="EMBL" id="GBO98633.1"/>
    </source>
</evidence>
<evidence type="ECO:0000313" key="2">
    <source>
        <dbReference type="Proteomes" id="UP000299102"/>
    </source>
</evidence>
<comment type="caution">
    <text evidence="1">The sequence shown here is derived from an EMBL/GenBank/DDBJ whole genome shotgun (WGS) entry which is preliminary data.</text>
</comment>
<dbReference type="EMBL" id="BGZK01000001">
    <property type="protein sequence ID" value="GBO98633.1"/>
    <property type="molecule type" value="Genomic_DNA"/>
</dbReference>
<reference evidence="1 2" key="1">
    <citation type="journal article" date="2019" name="Commun. Biol.">
        <title>The bagworm genome reveals a unique fibroin gene that provides high tensile strength.</title>
        <authorList>
            <person name="Kono N."/>
            <person name="Nakamura H."/>
            <person name="Ohtoshi R."/>
            <person name="Tomita M."/>
            <person name="Numata K."/>
            <person name="Arakawa K."/>
        </authorList>
    </citation>
    <scope>NUCLEOTIDE SEQUENCE [LARGE SCALE GENOMIC DNA]</scope>
</reference>
<organism evidence="1 2">
    <name type="scientific">Eumeta variegata</name>
    <name type="common">Bagworm moth</name>
    <name type="synonym">Eumeta japonica</name>
    <dbReference type="NCBI Taxonomy" id="151549"/>
    <lineage>
        <taxon>Eukaryota</taxon>
        <taxon>Metazoa</taxon>
        <taxon>Ecdysozoa</taxon>
        <taxon>Arthropoda</taxon>
        <taxon>Hexapoda</taxon>
        <taxon>Insecta</taxon>
        <taxon>Pterygota</taxon>
        <taxon>Neoptera</taxon>
        <taxon>Endopterygota</taxon>
        <taxon>Lepidoptera</taxon>
        <taxon>Glossata</taxon>
        <taxon>Ditrysia</taxon>
        <taxon>Tineoidea</taxon>
        <taxon>Psychidae</taxon>
        <taxon>Oiketicinae</taxon>
        <taxon>Eumeta</taxon>
    </lineage>
</organism>
<proteinExistence type="predicted"/>
<keyword evidence="1" id="KW-0808">Transferase</keyword>
<keyword evidence="2" id="KW-1185">Reference proteome</keyword>
<accession>A0A4C1S8X8</accession>
<keyword evidence="1" id="KW-0695">RNA-directed DNA polymerase</keyword>